<dbReference type="Pfam" id="PF24758">
    <property type="entry name" value="LRR_At5g56370"/>
    <property type="match status" value="1"/>
</dbReference>
<accession>A0AAD8X103</accession>
<dbReference type="InterPro" id="IPR055411">
    <property type="entry name" value="LRR_FXL15/At3g58940/PEG3-like"/>
</dbReference>
<feature type="compositionally biased region" description="Basic residues" evidence="1">
    <location>
        <begin position="62"/>
        <end position="78"/>
    </location>
</feature>
<protein>
    <recommendedName>
        <fullName evidence="2">FBD domain-containing protein</fullName>
    </recommendedName>
</protein>
<dbReference type="AlphaFoldDB" id="A0AAD8X103"/>
<feature type="region of interest" description="Disordered" evidence="1">
    <location>
        <begin position="1"/>
        <end position="82"/>
    </location>
</feature>
<dbReference type="PANTHER" id="PTHR32141:SF45">
    <property type="entry name" value="OS07G0285200 PROTEIN"/>
    <property type="match status" value="1"/>
</dbReference>
<evidence type="ECO:0000256" key="1">
    <source>
        <dbReference type="SAM" id="MobiDB-lite"/>
    </source>
</evidence>
<proteinExistence type="predicted"/>
<feature type="domain" description="FBD" evidence="2">
    <location>
        <begin position="490"/>
        <end position="562"/>
    </location>
</feature>
<dbReference type="Pfam" id="PF08387">
    <property type="entry name" value="FBD"/>
    <property type="match status" value="1"/>
</dbReference>
<dbReference type="EMBL" id="JAUUTY010000001">
    <property type="protein sequence ID" value="KAK1692808.1"/>
    <property type="molecule type" value="Genomic_DNA"/>
</dbReference>
<evidence type="ECO:0000313" key="4">
    <source>
        <dbReference type="Proteomes" id="UP001231189"/>
    </source>
</evidence>
<feature type="compositionally biased region" description="Low complexity" evidence="1">
    <location>
        <begin position="19"/>
        <end position="48"/>
    </location>
</feature>
<dbReference type="InterPro" id="IPR055302">
    <property type="entry name" value="F-box_dom-containing"/>
</dbReference>
<dbReference type="InterPro" id="IPR032675">
    <property type="entry name" value="LRR_dom_sf"/>
</dbReference>
<evidence type="ECO:0000313" key="3">
    <source>
        <dbReference type="EMBL" id="KAK1692808.1"/>
    </source>
</evidence>
<dbReference type="SUPFAM" id="SSF52047">
    <property type="entry name" value="RNI-like"/>
    <property type="match status" value="1"/>
</dbReference>
<dbReference type="SUPFAM" id="SSF81383">
    <property type="entry name" value="F-box domain"/>
    <property type="match status" value="1"/>
</dbReference>
<dbReference type="SMART" id="SM00579">
    <property type="entry name" value="FBD"/>
    <property type="match status" value="1"/>
</dbReference>
<organism evidence="3 4">
    <name type="scientific">Lolium multiflorum</name>
    <name type="common">Italian ryegrass</name>
    <name type="synonym">Lolium perenne subsp. multiflorum</name>
    <dbReference type="NCBI Taxonomy" id="4521"/>
    <lineage>
        <taxon>Eukaryota</taxon>
        <taxon>Viridiplantae</taxon>
        <taxon>Streptophyta</taxon>
        <taxon>Embryophyta</taxon>
        <taxon>Tracheophyta</taxon>
        <taxon>Spermatophyta</taxon>
        <taxon>Magnoliopsida</taxon>
        <taxon>Liliopsida</taxon>
        <taxon>Poales</taxon>
        <taxon>Poaceae</taxon>
        <taxon>BOP clade</taxon>
        <taxon>Pooideae</taxon>
        <taxon>Poodae</taxon>
        <taxon>Poeae</taxon>
        <taxon>Poeae Chloroplast Group 2 (Poeae type)</taxon>
        <taxon>Loliodinae</taxon>
        <taxon>Loliinae</taxon>
        <taxon>Lolium</taxon>
    </lineage>
</organism>
<evidence type="ECO:0000259" key="2">
    <source>
        <dbReference type="SMART" id="SM00579"/>
    </source>
</evidence>
<keyword evidence="4" id="KW-1185">Reference proteome</keyword>
<name>A0AAD8X103_LOLMU</name>
<reference evidence="3" key="1">
    <citation type="submission" date="2023-07" db="EMBL/GenBank/DDBJ databases">
        <title>A chromosome-level genome assembly of Lolium multiflorum.</title>
        <authorList>
            <person name="Chen Y."/>
            <person name="Copetti D."/>
            <person name="Kolliker R."/>
            <person name="Studer B."/>
        </authorList>
    </citation>
    <scope>NUCLEOTIDE SEQUENCE</scope>
    <source>
        <strain evidence="3">02402/16</strain>
        <tissue evidence="3">Leaf</tissue>
    </source>
</reference>
<sequence>MKKKPPLAPAPAAAKKKAAAPVSAAAKKKAAAPTPAAAKKKPAAAVRSAAKKKLEAAVAASAKKKPSAKRSGAAKKKPAAAVPAAAKKKQAAAVPAAAKKKQAAAAAMPAVKKRASGGTAGSRPLKRARDDIDDADLISDLPNAILGTIISLLPTKDGARTQAIARQWRPLWRSAPLNVDADDLYTADSRYETRCRRPRPMTSSIISIISRILSAHPGPVRRFDFRLICIYPTKRGYAKDAAQIESWLRSQSLDSLQELNMFFPVSTLADRTGKLYPLPPAVLRFASTLVVATIGYCDFPKEILASSLNFPLLKHFTLQRVSISEDIFHGVFYACHVLETLFLQDIDMAYLHISSPTLRSIGFEDCYVGEGGLLIEDTPHLERLLWLGLDCETIRVNRAPKLEILGPLSPRNSNIQIGNLVFQGLIPTSLNNSICTVKVLALQFSQTNLDAVLNILRFFPCLEKLHVLWNKSSKAKMKNVCHYDPLDPIKCLETHLKKIVLKNYKGRERDVSFAKFFVLSAKVLDEIKFELNDKIDEKWVADQHRLLEVENKASPDAQIEFIRASSYLYAKLDLDIHDLSTSDPFNSLCADRPFRRCRSYDRFHWLEQSRLG</sequence>
<feature type="region of interest" description="Disordered" evidence="1">
    <location>
        <begin position="105"/>
        <end position="126"/>
    </location>
</feature>
<dbReference type="Proteomes" id="UP001231189">
    <property type="component" value="Unassembled WGS sequence"/>
</dbReference>
<dbReference type="InterPro" id="IPR036047">
    <property type="entry name" value="F-box-like_dom_sf"/>
</dbReference>
<dbReference type="InterPro" id="IPR006566">
    <property type="entry name" value="FBD"/>
</dbReference>
<gene>
    <name evidence="3" type="ORF">QYE76_009505</name>
</gene>
<dbReference type="PANTHER" id="PTHR32141">
    <property type="match status" value="1"/>
</dbReference>
<comment type="caution">
    <text evidence="3">The sequence shown here is derived from an EMBL/GenBank/DDBJ whole genome shotgun (WGS) entry which is preliminary data.</text>
</comment>
<dbReference type="Gene3D" id="3.80.10.10">
    <property type="entry name" value="Ribonuclease Inhibitor"/>
    <property type="match status" value="1"/>
</dbReference>